<sequence>MSVDLSFFRSETSQRLRDEGLAKGRIEDILLILDTRGVEVTEGARERITSSTDLDELRGWLTRALTVRSADDLFTETDPETEAGPEA</sequence>
<comment type="caution">
    <text evidence="1">The sequence shown here is derived from an EMBL/GenBank/DDBJ whole genome shotgun (WGS) entry which is preliminary data.</text>
</comment>
<evidence type="ECO:0000313" key="2">
    <source>
        <dbReference type="Proteomes" id="UP001241926"/>
    </source>
</evidence>
<name>A0ABT7J6R0_9ACTN</name>
<proteinExistence type="predicted"/>
<reference evidence="1 2" key="1">
    <citation type="submission" date="2023-05" db="EMBL/GenBank/DDBJ databases">
        <title>Streptomyces fuscus sp. nov., a brown-black pigment producing actinomyces isolated from dry sand of Sea duck farm.</title>
        <authorList>
            <person name="Xie J."/>
            <person name="Shen N."/>
        </authorList>
    </citation>
    <scope>NUCLEOTIDE SEQUENCE [LARGE SCALE GENOMIC DNA]</scope>
    <source>
        <strain evidence="1 2">GXMU-J15</strain>
    </source>
</reference>
<organism evidence="1 2">
    <name type="scientific">Streptomyces fuscus</name>
    <dbReference type="NCBI Taxonomy" id="3048495"/>
    <lineage>
        <taxon>Bacteria</taxon>
        <taxon>Bacillati</taxon>
        <taxon>Actinomycetota</taxon>
        <taxon>Actinomycetes</taxon>
        <taxon>Kitasatosporales</taxon>
        <taxon>Streptomycetaceae</taxon>
        <taxon>Streptomyces</taxon>
    </lineage>
</organism>
<accession>A0ABT7J6R0</accession>
<evidence type="ECO:0000313" key="1">
    <source>
        <dbReference type="EMBL" id="MDL2079994.1"/>
    </source>
</evidence>
<keyword evidence="2" id="KW-1185">Reference proteome</keyword>
<dbReference type="Proteomes" id="UP001241926">
    <property type="component" value="Unassembled WGS sequence"/>
</dbReference>
<evidence type="ECO:0008006" key="3">
    <source>
        <dbReference type="Google" id="ProtNLM"/>
    </source>
</evidence>
<protein>
    <recommendedName>
        <fullName evidence="3">DUF4351 domain-containing protein</fullName>
    </recommendedName>
</protein>
<dbReference type="EMBL" id="JASJUS010000029">
    <property type="protein sequence ID" value="MDL2079994.1"/>
    <property type="molecule type" value="Genomic_DNA"/>
</dbReference>
<gene>
    <name evidence="1" type="ORF">QNN03_26485</name>
</gene>